<dbReference type="KEGG" id="pgr:PGTG_01088"/>
<feature type="region of interest" description="Disordered" evidence="1">
    <location>
        <begin position="445"/>
        <end position="471"/>
    </location>
</feature>
<dbReference type="STRING" id="418459.E3JUN2"/>
<feature type="compositionally biased region" description="Basic and acidic residues" evidence="1">
    <location>
        <begin position="761"/>
        <end position="786"/>
    </location>
</feature>
<dbReference type="Pfam" id="PF07093">
    <property type="entry name" value="SGT1"/>
    <property type="match status" value="1"/>
</dbReference>
<feature type="region of interest" description="Disordered" evidence="1">
    <location>
        <begin position="409"/>
        <end position="428"/>
    </location>
</feature>
<dbReference type="InParanoid" id="E3JUN2"/>
<dbReference type="PANTHER" id="PTHR13060">
    <property type="entry name" value="SGT1 PROTEIN HSGT1 SUPPRESSOR OF GCR2"/>
    <property type="match status" value="1"/>
</dbReference>
<dbReference type="OMA" id="AHKMSRF"/>
<dbReference type="GO" id="GO:0005634">
    <property type="term" value="C:nucleus"/>
    <property type="evidence" value="ECO:0000318"/>
    <property type="project" value="GO_Central"/>
</dbReference>
<dbReference type="InterPro" id="IPR010770">
    <property type="entry name" value="Ecd"/>
</dbReference>
<evidence type="ECO:0000313" key="2">
    <source>
        <dbReference type="EMBL" id="EFP75757.1"/>
    </source>
</evidence>
<gene>
    <name evidence="2" type="ORF">PGTG_01088</name>
</gene>
<sequence length="908" mass="101055">MPEPVDPSQFISLLQKSSEALEDDTCRFSIYSAGNQGPTIQAELETYWGTKHFKYSSTKTEFIWHSGHPPDLKPIGPSLLEGTLHYGISLQDEWFLVWCLFEISKTFDCQIQVHDNDGEFLLIEAADHLPKWLTPDLAKGRVWIQEGALHLIPLEATPSTQADLSTQSALQILQAKSHPTVASTSINSIILERIQSASPQVLTESHLFNTEAYLHISIAKALQVEPNLIGLAVKAFCEKDADSFKACREMARFPPQTPYSPRTDNQEAGKSSATSWPYCLIRMTRPLYAILLNHEMTFHPPKPFEKVGWMDVDREKSVEWKRRLVGMKIACGFEMMLSTVDSSRTTCDPMFNGRSRRYQSYLSKLQKAGYFQGEVEGSTKWVELESIAKKAYSDSLKPNDIITRFDSAVSQSQLSDDQNNSRDCKGESDEWLDLDEEQLKALLKEEGDPQSQPLNSTSLETQEQQNDTEMKKMTSFASQMEKFMDGQGSLEGAVHSDDEMTDDSEDSSAEDSEQEELRADIFPSRSKSTTKKTYKGPIRRSDGEYDQETKKRLAALVPGLTESEWGQSSQRPAESSADHPPPLVDEPQPTIVSDTTNVSTKNKKSLPKLAKQSYDGVCEDSSEEDSNSDDSNTPSGVEKQANAEVVDDIDMDEERDDFLKFAQEALGLSSAQYEAILDSRRERGAYVPPSSKVSQNDTDKKESTKTTFATDISMDSDDLKGRSSVSKGKQPQRSVHFEADKSEEKEEQETMSSSDDEGDITEDRKANVDLDTFDKLMNRMDEELQKKGGKQRGQKKQKKGGPIPADPAGPDLGGGGGGLEREMEDLSESESDVEMDDIDKAIHSELADLMNQSGVPLDGLSHNQPDYSVISNFLESFKSQVGLPGPVGNLAGRIGFEFLPPTKDQKPS</sequence>
<dbReference type="Proteomes" id="UP000008783">
    <property type="component" value="Unassembled WGS sequence"/>
</dbReference>
<evidence type="ECO:0000256" key="1">
    <source>
        <dbReference type="SAM" id="MobiDB-lite"/>
    </source>
</evidence>
<feature type="compositionally biased region" description="Polar residues" evidence="1">
    <location>
        <begin position="723"/>
        <end position="733"/>
    </location>
</feature>
<dbReference type="OrthoDB" id="27237at2759"/>
<feature type="compositionally biased region" description="Acidic residues" evidence="1">
    <location>
        <begin position="617"/>
        <end position="628"/>
    </location>
</feature>
<dbReference type="eggNOG" id="KOG2406">
    <property type="taxonomic scope" value="Eukaryota"/>
</dbReference>
<feature type="compositionally biased region" description="Polar residues" evidence="1">
    <location>
        <begin position="564"/>
        <end position="573"/>
    </location>
</feature>
<dbReference type="GeneID" id="10543749"/>
<feature type="compositionally biased region" description="Basic residues" evidence="1">
    <location>
        <begin position="528"/>
        <end position="538"/>
    </location>
</feature>
<name>E3JUN2_PUCGT</name>
<reference key="1">
    <citation type="submission" date="2007-01" db="EMBL/GenBank/DDBJ databases">
        <title>The Genome Sequence of Puccinia graminis f. sp. tritici Strain CRL 75-36-700-3.</title>
        <authorList>
            <consortium name="The Broad Institute Genome Sequencing Platform"/>
            <person name="Birren B."/>
            <person name="Lander E."/>
            <person name="Galagan J."/>
            <person name="Nusbaum C."/>
            <person name="Devon K."/>
            <person name="Cuomo C."/>
            <person name="Jaffe D."/>
            <person name="Butler J."/>
            <person name="Alvarez P."/>
            <person name="Gnerre S."/>
            <person name="Grabherr M."/>
            <person name="Mauceli E."/>
            <person name="Brockman W."/>
            <person name="Young S."/>
            <person name="LaButti K."/>
            <person name="Sykes S."/>
            <person name="DeCaprio D."/>
            <person name="Crawford M."/>
            <person name="Koehrsen M."/>
            <person name="Engels R."/>
            <person name="Montgomery P."/>
            <person name="Pearson M."/>
            <person name="Howarth C."/>
            <person name="Larson L."/>
            <person name="White J."/>
            <person name="Zeng Q."/>
            <person name="Kodira C."/>
            <person name="Yandava C."/>
            <person name="Alvarado L."/>
            <person name="O'Leary S."/>
            <person name="Szabo L."/>
            <person name="Dean R."/>
            <person name="Schein J."/>
        </authorList>
    </citation>
    <scope>NUCLEOTIDE SEQUENCE</scope>
    <source>
        <strain>CRL 75-36-700-3</strain>
    </source>
</reference>
<dbReference type="FunCoup" id="E3JUN2">
    <property type="interactions" value="735"/>
</dbReference>
<feature type="compositionally biased region" description="Polar residues" evidence="1">
    <location>
        <begin position="449"/>
        <end position="467"/>
    </location>
</feature>
<feature type="region of interest" description="Disordered" evidence="1">
    <location>
        <begin position="680"/>
        <end position="833"/>
    </location>
</feature>
<feature type="compositionally biased region" description="Basic and acidic residues" evidence="1">
    <location>
        <begin position="735"/>
        <end position="744"/>
    </location>
</feature>
<reference evidence="3" key="2">
    <citation type="journal article" date="2011" name="Proc. Natl. Acad. Sci. U.S.A.">
        <title>Obligate biotrophy features unraveled by the genomic analysis of rust fungi.</title>
        <authorList>
            <person name="Duplessis S."/>
            <person name="Cuomo C.A."/>
            <person name="Lin Y.-C."/>
            <person name="Aerts A."/>
            <person name="Tisserant E."/>
            <person name="Veneault-Fourrey C."/>
            <person name="Joly D.L."/>
            <person name="Hacquard S."/>
            <person name="Amselem J."/>
            <person name="Cantarel B.L."/>
            <person name="Chiu R."/>
            <person name="Coutinho P.M."/>
            <person name="Feau N."/>
            <person name="Field M."/>
            <person name="Frey P."/>
            <person name="Gelhaye E."/>
            <person name="Goldberg J."/>
            <person name="Grabherr M.G."/>
            <person name="Kodira C.D."/>
            <person name="Kohler A."/>
            <person name="Kuees U."/>
            <person name="Lindquist E.A."/>
            <person name="Lucas S.M."/>
            <person name="Mago R."/>
            <person name="Mauceli E."/>
            <person name="Morin E."/>
            <person name="Murat C."/>
            <person name="Pangilinan J.L."/>
            <person name="Park R."/>
            <person name="Pearson M."/>
            <person name="Quesneville H."/>
            <person name="Rouhier N."/>
            <person name="Sakthikumar S."/>
            <person name="Salamov A.A."/>
            <person name="Schmutz J."/>
            <person name="Selles B."/>
            <person name="Shapiro H."/>
            <person name="Tanguay P."/>
            <person name="Tuskan G.A."/>
            <person name="Henrissat B."/>
            <person name="Van de Peer Y."/>
            <person name="Rouze P."/>
            <person name="Ellis J.G."/>
            <person name="Dodds P.N."/>
            <person name="Schein J.E."/>
            <person name="Zhong S."/>
            <person name="Hamelin R.C."/>
            <person name="Grigoriev I.V."/>
            <person name="Szabo L.J."/>
            <person name="Martin F."/>
        </authorList>
    </citation>
    <scope>NUCLEOTIDE SEQUENCE [LARGE SCALE GENOMIC DNA]</scope>
    <source>
        <strain evidence="3">CRL 75-36-700-3 / race SCCL</strain>
    </source>
</reference>
<feature type="region of interest" description="Disordered" evidence="1">
    <location>
        <begin position="489"/>
        <end position="651"/>
    </location>
</feature>
<feature type="compositionally biased region" description="Basic and acidic residues" evidence="1">
    <location>
        <begin position="419"/>
        <end position="428"/>
    </location>
</feature>
<feature type="compositionally biased region" description="Basic and acidic residues" evidence="1">
    <location>
        <begin position="539"/>
        <end position="551"/>
    </location>
</feature>
<protein>
    <submittedName>
        <fullName evidence="2">Uncharacterized protein</fullName>
    </submittedName>
</protein>
<evidence type="ECO:0000313" key="3">
    <source>
        <dbReference type="Proteomes" id="UP000008783"/>
    </source>
</evidence>
<feature type="compositionally biased region" description="Acidic residues" evidence="1">
    <location>
        <begin position="499"/>
        <end position="514"/>
    </location>
</feature>
<dbReference type="VEuPathDB" id="FungiDB:PGTG_01088"/>
<dbReference type="HOGENOM" id="CLU_006241_1_0_1"/>
<feature type="compositionally biased region" description="Acidic residues" evidence="1">
    <location>
        <begin position="745"/>
        <end position="760"/>
    </location>
</feature>
<dbReference type="AlphaFoldDB" id="E3JUN2"/>
<organism evidence="2 3">
    <name type="scientific">Puccinia graminis f. sp. tritici (strain CRL 75-36-700-3 / race SCCL)</name>
    <name type="common">Black stem rust fungus</name>
    <dbReference type="NCBI Taxonomy" id="418459"/>
    <lineage>
        <taxon>Eukaryota</taxon>
        <taxon>Fungi</taxon>
        <taxon>Dikarya</taxon>
        <taxon>Basidiomycota</taxon>
        <taxon>Pucciniomycotina</taxon>
        <taxon>Pucciniomycetes</taxon>
        <taxon>Pucciniales</taxon>
        <taxon>Pucciniaceae</taxon>
        <taxon>Puccinia</taxon>
    </lineage>
</organism>
<feature type="compositionally biased region" description="Acidic residues" evidence="1">
    <location>
        <begin position="822"/>
        <end position="833"/>
    </location>
</feature>
<dbReference type="EMBL" id="DS178264">
    <property type="protein sequence ID" value="EFP75757.1"/>
    <property type="molecule type" value="Genomic_DNA"/>
</dbReference>
<feature type="compositionally biased region" description="Basic residues" evidence="1">
    <location>
        <begin position="787"/>
        <end position="799"/>
    </location>
</feature>
<proteinExistence type="predicted"/>
<feature type="compositionally biased region" description="Polar residues" evidence="1">
    <location>
        <begin position="590"/>
        <end position="600"/>
    </location>
</feature>
<feature type="compositionally biased region" description="Low complexity" evidence="1">
    <location>
        <begin position="800"/>
        <end position="810"/>
    </location>
</feature>
<dbReference type="RefSeq" id="XP_003320176.1">
    <property type="nucleotide sequence ID" value="XM_003320128.2"/>
</dbReference>
<accession>E3JUN2</accession>
<dbReference type="PANTHER" id="PTHR13060:SF0">
    <property type="entry name" value="PROTEIN ECDYSONELESS HOMOLOG"/>
    <property type="match status" value="1"/>
</dbReference>
<keyword evidence="3" id="KW-1185">Reference proteome</keyword>